<protein>
    <submittedName>
        <fullName evidence="1">Uncharacterized protein</fullName>
    </submittedName>
</protein>
<accession>A0A6J5BN67</accession>
<proteinExistence type="predicted"/>
<evidence type="ECO:0000313" key="2">
    <source>
        <dbReference type="Proteomes" id="UP000494205"/>
    </source>
</evidence>
<dbReference type="Proteomes" id="UP000494205">
    <property type="component" value="Unassembled WGS sequence"/>
</dbReference>
<evidence type="ECO:0000313" key="1">
    <source>
        <dbReference type="EMBL" id="CAB3709766.1"/>
    </source>
</evidence>
<dbReference type="EMBL" id="CADIJZ010000015">
    <property type="protein sequence ID" value="CAB3709766.1"/>
    <property type="molecule type" value="Genomic_DNA"/>
</dbReference>
<dbReference type="AlphaFoldDB" id="A0A6J5BN67"/>
<gene>
    <name evidence="1" type="ORF">LMG27174_04165</name>
</gene>
<reference evidence="1 2" key="1">
    <citation type="submission" date="2020-04" db="EMBL/GenBank/DDBJ databases">
        <authorList>
            <person name="De Canck E."/>
        </authorList>
    </citation>
    <scope>NUCLEOTIDE SEQUENCE [LARGE SCALE GENOMIC DNA]</scope>
    <source>
        <strain evidence="1 2">LMG 27174</strain>
    </source>
</reference>
<name>A0A6J5BN67_9BURK</name>
<sequence>MGLKRIRSYAYFLLLVRSGRCMTCTREQLNLANR</sequence>
<organism evidence="1 2">
    <name type="scientific">Paraburkholderia rhynchosiae</name>
    <dbReference type="NCBI Taxonomy" id="487049"/>
    <lineage>
        <taxon>Bacteria</taxon>
        <taxon>Pseudomonadati</taxon>
        <taxon>Pseudomonadota</taxon>
        <taxon>Betaproteobacteria</taxon>
        <taxon>Burkholderiales</taxon>
        <taxon>Burkholderiaceae</taxon>
        <taxon>Paraburkholderia</taxon>
    </lineage>
</organism>